<accession>A0A2S7SQ07</accession>
<dbReference type="PANTHER" id="PTHR32347:SF23">
    <property type="entry name" value="BLL5650 PROTEIN"/>
    <property type="match status" value="1"/>
</dbReference>
<keyword evidence="2 3" id="KW-0175">Coiled coil</keyword>
<reference evidence="5 6" key="1">
    <citation type="submission" date="2018-01" db="EMBL/GenBank/DDBJ databases">
        <title>A novel member of the phylum Bacteroidetes isolated from glacier ice.</title>
        <authorList>
            <person name="Liu Q."/>
            <person name="Xin Y.-H."/>
        </authorList>
    </citation>
    <scope>NUCLEOTIDE SEQUENCE [LARGE SCALE GENOMIC DNA]</scope>
    <source>
        <strain evidence="5 6">RB1R16</strain>
    </source>
</reference>
<evidence type="ECO:0000256" key="2">
    <source>
        <dbReference type="ARBA" id="ARBA00023054"/>
    </source>
</evidence>
<dbReference type="InterPro" id="IPR011053">
    <property type="entry name" value="Single_hybrid_motif"/>
</dbReference>
<name>A0A2S7SQ07_9BACT</name>
<evidence type="ECO:0000313" key="6">
    <source>
        <dbReference type="Proteomes" id="UP000239872"/>
    </source>
</evidence>
<organism evidence="5 6">
    <name type="scientific">Flavipsychrobacter stenotrophus</name>
    <dbReference type="NCBI Taxonomy" id="2077091"/>
    <lineage>
        <taxon>Bacteria</taxon>
        <taxon>Pseudomonadati</taxon>
        <taxon>Bacteroidota</taxon>
        <taxon>Chitinophagia</taxon>
        <taxon>Chitinophagales</taxon>
        <taxon>Chitinophagaceae</taxon>
        <taxon>Flavipsychrobacter</taxon>
    </lineage>
</organism>
<dbReference type="GO" id="GO:0030313">
    <property type="term" value="C:cell envelope"/>
    <property type="evidence" value="ECO:0007669"/>
    <property type="project" value="UniProtKB-SubCell"/>
</dbReference>
<evidence type="ECO:0000256" key="4">
    <source>
        <dbReference type="SAM" id="Phobius"/>
    </source>
</evidence>
<dbReference type="PANTHER" id="PTHR32347">
    <property type="entry name" value="EFFLUX SYSTEM COMPONENT YKNX-RELATED"/>
    <property type="match status" value="1"/>
</dbReference>
<comment type="caution">
    <text evidence="5">The sequence shown here is derived from an EMBL/GenBank/DDBJ whole genome shotgun (WGS) entry which is preliminary data.</text>
</comment>
<proteinExistence type="predicted"/>
<keyword evidence="4" id="KW-0812">Transmembrane</keyword>
<keyword evidence="4" id="KW-1133">Transmembrane helix</keyword>
<dbReference type="OrthoDB" id="9760528at2"/>
<dbReference type="Proteomes" id="UP000239872">
    <property type="component" value="Unassembled WGS sequence"/>
</dbReference>
<dbReference type="InterPro" id="IPR050465">
    <property type="entry name" value="UPF0194_transport"/>
</dbReference>
<dbReference type="AlphaFoldDB" id="A0A2S7SQ07"/>
<sequence>MREIKETIEREVTNTKFRSFDLVYRIGVKNHVRYWLIAALVSLIIILFLPWTQNIRAKGAITTLRQEQRPQELNSIIPGRIIKWYVKEGDIVQAGDTIAQLAEIKDNYLDPELLNRTKEQINAKKSSVGFYGDKVAATDAQITAMQQVLILKLKQLSLKVVADSFEAVSAANDMRIAEVQFRRQKIMRDSGLSSLVQLEQRNQYYQSAVAKKTSAEMKFFNTKTELIQAQAEFLEKKSKAQGEKAAAQSEISNSTADVAKLSNQYENYRIRNGMYYLIAPQSGQIVQANKSGLNEILKEGEKIAEIVPLQIDHAVEIYVRPVDLPLLSKGQKVRFLFDGYPAIVFSGWPKASYGIFSGEIAVIESSVSSNGKFRILVGEDKSYRPWPKTLMLGTGASAIALLKDVPVWYELWRNINGFPPEYYQTKEKSNDKGKK</sequence>
<gene>
    <name evidence="5" type="ORF">CJD36_021420</name>
</gene>
<feature type="transmembrane region" description="Helical" evidence="4">
    <location>
        <begin position="34"/>
        <end position="51"/>
    </location>
</feature>
<evidence type="ECO:0000313" key="5">
    <source>
        <dbReference type="EMBL" id="PQJ08972.1"/>
    </source>
</evidence>
<keyword evidence="6" id="KW-1185">Reference proteome</keyword>
<dbReference type="Gene3D" id="2.40.50.100">
    <property type="match status" value="1"/>
</dbReference>
<dbReference type="RefSeq" id="WP_105041262.1">
    <property type="nucleotide sequence ID" value="NZ_PPSL01000009.1"/>
</dbReference>
<dbReference type="EMBL" id="PPSL01000009">
    <property type="protein sequence ID" value="PQJ08972.1"/>
    <property type="molecule type" value="Genomic_DNA"/>
</dbReference>
<comment type="subcellular location">
    <subcellularLocation>
        <location evidence="1">Cell envelope</location>
    </subcellularLocation>
</comment>
<evidence type="ECO:0000256" key="1">
    <source>
        <dbReference type="ARBA" id="ARBA00004196"/>
    </source>
</evidence>
<evidence type="ECO:0000256" key="3">
    <source>
        <dbReference type="SAM" id="Coils"/>
    </source>
</evidence>
<protein>
    <submittedName>
        <fullName evidence="5">Biotin attachment protein</fullName>
    </submittedName>
</protein>
<keyword evidence="4" id="KW-0472">Membrane</keyword>
<feature type="coiled-coil region" evidence="3">
    <location>
        <begin position="244"/>
        <end position="271"/>
    </location>
</feature>
<dbReference type="SUPFAM" id="SSF51230">
    <property type="entry name" value="Single hybrid motif"/>
    <property type="match status" value="1"/>
</dbReference>